<dbReference type="FunCoup" id="H2AX26">
    <property type="interactions" value="1080"/>
</dbReference>
<accession>H2AX26</accession>
<evidence type="ECO:0000256" key="6">
    <source>
        <dbReference type="ARBA" id="ARBA00023163"/>
    </source>
</evidence>
<feature type="compositionally biased region" description="Basic and acidic residues" evidence="9">
    <location>
        <begin position="174"/>
        <end position="191"/>
    </location>
</feature>
<evidence type="ECO:0000256" key="7">
    <source>
        <dbReference type="ARBA" id="ARBA00023242"/>
    </source>
</evidence>
<evidence type="ECO:0000313" key="12">
    <source>
        <dbReference type="Proteomes" id="UP000005220"/>
    </source>
</evidence>
<feature type="compositionally biased region" description="Basic and acidic residues" evidence="9">
    <location>
        <begin position="395"/>
        <end position="404"/>
    </location>
</feature>
<comment type="function">
    <text evidence="8">Component of the SWR1 complex which mediates the ATP-dependent exchange of histone H2A for the H2A variant HZT1 leading to transcriptional regulation of selected genes by chromatin remodeling. Component of the NuA4 histone acetyltransferase complex which is involved in transcriptional activation of selected genes principally by acetylation of nucleosomal histone H4 and H2A. The NuA4 complex is also involved in DNA repair.</text>
</comment>
<dbReference type="GO" id="GO:0006281">
    <property type="term" value="P:DNA repair"/>
    <property type="evidence" value="ECO:0007669"/>
    <property type="project" value="EnsemblFungi"/>
</dbReference>
<evidence type="ECO:0000256" key="2">
    <source>
        <dbReference type="ARBA" id="ARBA00006918"/>
    </source>
</evidence>
<evidence type="ECO:0000256" key="8">
    <source>
        <dbReference type="ARBA" id="ARBA00025264"/>
    </source>
</evidence>
<proteinExistence type="inferred from homology"/>
<evidence type="ECO:0000256" key="1">
    <source>
        <dbReference type="ARBA" id="ARBA00004123"/>
    </source>
</evidence>
<dbReference type="GO" id="GO:0006338">
    <property type="term" value="P:chromatin remodeling"/>
    <property type="evidence" value="ECO:0007669"/>
    <property type="project" value="EnsemblFungi"/>
</dbReference>
<comment type="similarity">
    <text evidence="2">Belongs to the SWC4 family.</text>
</comment>
<dbReference type="PANTHER" id="PTHR12855">
    <property type="entry name" value="DNA METHYLTRANSFERASE 1-ASSOCIATED PROTEIN 1 FAMILY MEMBER"/>
    <property type="match status" value="1"/>
</dbReference>
<dbReference type="eggNOG" id="KOG2656">
    <property type="taxonomic scope" value="Eukaryota"/>
</dbReference>
<keyword evidence="12" id="KW-1185">Reference proteome</keyword>
<dbReference type="Pfam" id="PF16282">
    <property type="entry name" value="SANT_DAMP1_like"/>
    <property type="match status" value="1"/>
</dbReference>
<feature type="region of interest" description="Disordered" evidence="9">
    <location>
        <begin position="143"/>
        <end position="209"/>
    </location>
</feature>
<dbReference type="InterPro" id="IPR027109">
    <property type="entry name" value="Swc4/Dmap1"/>
</dbReference>
<dbReference type="Proteomes" id="UP000005220">
    <property type="component" value="Chromosome 6"/>
</dbReference>
<keyword evidence="4" id="KW-0156">Chromatin regulator</keyword>
<dbReference type="Gene3D" id="1.10.10.60">
    <property type="entry name" value="Homeodomain-like"/>
    <property type="match status" value="1"/>
</dbReference>
<feature type="region of interest" description="Disordered" evidence="9">
    <location>
        <begin position="361"/>
        <end position="429"/>
    </location>
</feature>
<name>H2AX26_KAZAF</name>
<evidence type="ECO:0000256" key="3">
    <source>
        <dbReference type="ARBA" id="ARBA00019132"/>
    </source>
</evidence>
<keyword evidence="7" id="KW-0539">Nucleus</keyword>
<dbReference type="GO" id="GO:0003714">
    <property type="term" value="F:transcription corepressor activity"/>
    <property type="evidence" value="ECO:0007669"/>
    <property type="project" value="TreeGrafter"/>
</dbReference>
<dbReference type="KEGG" id="kaf:KAFR_0F03300"/>
<reference evidence="11 12" key="1">
    <citation type="journal article" date="2011" name="Proc. Natl. Acad. Sci. U.S.A.">
        <title>Evolutionary erosion of yeast sex chromosomes by mating-type switching accidents.</title>
        <authorList>
            <person name="Gordon J.L."/>
            <person name="Armisen D."/>
            <person name="Proux-Wera E."/>
            <person name="Oheigeartaigh S.S."/>
            <person name="Byrne K.P."/>
            <person name="Wolfe K.H."/>
        </authorList>
    </citation>
    <scope>NUCLEOTIDE SEQUENCE [LARGE SCALE GENOMIC DNA]</scope>
    <source>
        <strain evidence="12">ATCC 22294 / BCRC 22015 / CBS 2517 / CECT 1963 / NBRC 1671 / NRRL Y-8276</strain>
    </source>
</reference>
<protein>
    <recommendedName>
        <fullName evidence="3">SWR1-complex protein 4</fullName>
    </recommendedName>
</protein>
<feature type="domain" description="DAMP1 SANT/Myb-like" evidence="10">
    <location>
        <begin position="210"/>
        <end position="263"/>
    </location>
</feature>
<dbReference type="PANTHER" id="PTHR12855:SF10">
    <property type="entry name" value="DNA METHYLTRANSFERASE 1-ASSOCIATED PROTEIN 1"/>
    <property type="match status" value="1"/>
</dbReference>
<comment type="subcellular location">
    <subcellularLocation>
        <location evidence="1">Nucleus</location>
    </subcellularLocation>
</comment>
<evidence type="ECO:0000259" key="10">
    <source>
        <dbReference type="Pfam" id="PF16282"/>
    </source>
</evidence>
<dbReference type="EMBL" id="HE650826">
    <property type="protein sequence ID" value="CCF58926.1"/>
    <property type="molecule type" value="Genomic_DNA"/>
</dbReference>
<feature type="compositionally biased region" description="Polar residues" evidence="9">
    <location>
        <begin position="25"/>
        <end position="48"/>
    </location>
</feature>
<dbReference type="GO" id="GO:0051276">
    <property type="term" value="P:chromosome organization"/>
    <property type="evidence" value="ECO:0007669"/>
    <property type="project" value="EnsemblFungi"/>
</dbReference>
<dbReference type="AlphaFoldDB" id="H2AX26"/>
<dbReference type="InterPro" id="IPR032563">
    <property type="entry name" value="DAMP1_SANT-like"/>
</dbReference>
<dbReference type="HOGENOM" id="CLU_018539_4_0_1"/>
<sequence length="532" mass="60955">MSSSDIFDVLNIKQKSKSPIHGSSPLPSAGSSTNLTPTGSRVSKPQVTGMQRELYNLLGDNQPPVMVQPSSKFKEKLTSKAKPSPWTYAEFKPSGKNNIRLRHWVKGSKDLLGPEPQESDFAKFSVRLSLPEFTEEEYELFMKSGETKNTEKEANANKLDLQDNAEKPPMSNVSERESNVEDEKEKNKEESAVEESGTENGEVGNSGKVEAEEWTYEEVAYLFTLCREYDLRWFVIDDRYLFDGKSRPLEDLKAKFYEVSKKYFKFKDNSDVKLESLNFSKDKELERKKYLQRLLSRSAAEIAEEEALIIESRKFEMAAKKTLSEREALLRLLDSPISTQNVSQYLSSQGISQLYNNLLSDRTRKRKNDNGVPENPWMKQQQHFAQQRQQLQQTQERKNIETHSQDGQASPRKTKKQKQELQTAMKRKSEAAYAETLLKDFSAEERKALGVVTHGEKLSPGVYLRSTRIPTYKPALQNRVVATLHELGLPVRPAMPSFEVVQRQEELLKKIVTLLDMKKHIDKLEAEKSITK</sequence>
<keyword evidence="5" id="KW-0805">Transcription regulation</keyword>
<dbReference type="GO" id="GO:0035267">
    <property type="term" value="C:NuA4 histone acetyltransferase complex"/>
    <property type="evidence" value="ECO:0007669"/>
    <property type="project" value="EnsemblFungi"/>
</dbReference>
<feature type="compositionally biased region" description="Low complexity" evidence="9">
    <location>
        <begin position="380"/>
        <end position="394"/>
    </location>
</feature>
<gene>
    <name evidence="11" type="primary">KAFR0F03300</name>
    <name evidence="11" type="ORF">KAFR_0F03300</name>
</gene>
<dbReference type="RefSeq" id="XP_003958061.1">
    <property type="nucleotide sequence ID" value="XM_003958012.1"/>
</dbReference>
<dbReference type="STRING" id="1071382.H2AX26"/>
<evidence type="ECO:0000313" key="11">
    <source>
        <dbReference type="EMBL" id="CCF58926.1"/>
    </source>
</evidence>
<evidence type="ECO:0000256" key="4">
    <source>
        <dbReference type="ARBA" id="ARBA00022853"/>
    </source>
</evidence>
<dbReference type="OrthoDB" id="19740at2759"/>
<evidence type="ECO:0000256" key="5">
    <source>
        <dbReference type="ARBA" id="ARBA00023015"/>
    </source>
</evidence>
<feature type="region of interest" description="Disordered" evidence="9">
    <location>
        <begin position="12"/>
        <end position="48"/>
    </location>
</feature>
<organism evidence="11 12">
    <name type="scientific">Kazachstania africana (strain ATCC 22294 / BCRC 22015 / CBS 2517 / CECT 1963 / NBRC 1671 / NRRL Y-8276)</name>
    <name type="common">Yeast</name>
    <name type="synonym">Kluyveromyces africanus</name>
    <dbReference type="NCBI Taxonomy" id="1071382"/>
    <lineage>
        <taxon>Eukaryota</taxon>
        <taxon>Fungi</taxon>
        <taxon>Dikarya</taxon>
        <taxon>Ascomycota</taxon>
        <taxon>Saccharomycotina</taxon>
        <taxon>Saccharomycetes</taxon>
        <taxon>Saccharomycetales</taxon>
        <taxon>Saccharomycetaceae</taxon>
        <taxon>Kazachstania</taxon>
    </lineage>
</organism>
<dbReference type="GO" id="GO:0000122">
    <property type="term" value="P:negative regulation of transcription by RNA polymerase II"/>
    <property type="evidence" value="ECO:0007669"/>
    <property type="project" value="TreeGrafter"/>
</dbReference>
<keyword evidence="6" id="KW-0804">Transcription</keyword>
<dbReference type="GeneID" id="13884394"/>
<dbReference type="InParanoid" id="H2AX26"/>
<evidence type="ECO:0000256" key="9">
    <source>
        <dbReference type="SAM" id="MobiDB-lite"/>
    </source>
</evidence>
<dbReference type="GO" id="GO:0000812">
    <property type="term" value="C:Swr1 complex"/>
    <property type="evidence" value="ECO:0007669"/>
    <property type="project" value="EnsemblFungi"/>
</dbReference>
<feature type="compositionally biased region" description="Basic and acidic residues" evidence="9">
    <location>
        <begin position="145"/>
        <end position="166"/>
    </location>
</feature>